<reference evidence="5" key="2">
    <citation type="journal article" date="2023" name="IMA Fungus">
        <title>Comparative genomic study of the Penicillium genus elucidates a diverse pangenome and 15 lateral gene transfer events.</title>
        <authorList>
            <person name="Petersen C."/>
            <person name="Sorensen T."/>
            <person name="Nielsen M.R."/>
            <person name="Sondergaard T.E."/>
            <person name="Sorensen J.L."/>
            <person name="Fitzpatrick D.A."/>
            <person name="Frisvad J.C."/>
            <person name="Nielsen K.L."/>
        </authorList>
    </citation>
    <scope>NUCLEOTIDE SEQUENCE</scope>
    <source>
        <strain evidence="5">IBT 29495</strain>
    </source>
</reference>
<evidence type="ECO:0000256" key="3">
    <source>
        <dbReference type="SAM" id="MobiDB-lite"/>
    </source>
</evidence>
<organism evidence="5 6">
    <name type="scientific">Penicillium fimorum</name>
    <dbReference type="NCBI Taxonomy" id="1882269"/>
    <lineage>
        <taxon>Eukaryota</taxon>
        <taxon>Fungi</taxon>
        <taxon>Dikarya</taxon>
        <taxon>Ascomycota</taxon>
        <taxon>Pezizomycotina</taxon>
        <taxon>Eurotiomycetes</taxon>
        <taxon>Eurotiomycetidae</taxon>
        <taxon>Eurotiales</taxon>
        <taxon>Aspergillaceae</taxon>
        <taxon>Penicillium</taxon>
    </lineage>
</organism>
<dbReference type="PANTHER" id="PTHR11902">
    <property type="entry name" value="ENOLASE"/>
    <property type="match status" value="1"/>
</dbReference>
<dbReference type="Gene3D" id="3.30.390.10">
    <property type="entry name" value="Enolase-like, N-terminal domain"/>
    <property type="match status" value="1"/>
</dbReference>
<keyword evidence="1" id="KW-0460">Magnesium</keyword>
<dbReference type="OrthoDB" id="1739814at2759"/>
<dbReference type="GO" id="GO:0004634">
    <property type="term" value="F:phosphopyruvate hydratase activity"/>
    <property type="evidence" value="ECO:0007669"/>
    <property type="project" value="InterPro"/>
</dbReference>
<dbReference type="InterPro" id="IPR000941">
    <property type="entry name" value="Enolase"/>
</dbReference>
<dbReference type="Proteomes" id="UP001149954">
    <property type="component" value="Unassembled WGS sequence"/>
</dbReference>
<reference evidence="5" key="1">
    <citation type="submission" date="2022-12" db="EMBL/GenBank/DDBJ databases">
        <authorList>
            <person name="Petersen C."/>
        </authorList>
    </citation>
    <scope>NUCLEOTIDE SEQUENCE</scope>
    <source>
        <strain evidence="5">IBT 29495</strain>
    </source>
</reference>
<dbReference type="GO" id="GO:0006096">
    <property type="term" value="P:glycolytic process"/>
    <property type="evidence" value="ECO:0007669"/>
    <property type="project" value="InterPro"/>
</dbReference>
<evidence type="ECO:0000259" key="4">
    <source>
        <dbReference type="SMART" id="SM01193"/>
    </source>
</evidence>
<evidence type="ECO:0000256" key="2">
    <source>
        <dbReference type="ARBA" id="ARBA00031125"/>
    </source>
</evidence>
<dbReference type="GO" id="GO:0000287">
    <property type="term" value="F:magnesium ion binding"/>
    <property type="evidence" value="ECO:0007669"/>
    <property type="project" value="InterPro"/>
</dbReference>
<evidence type="ECO:0000313" key="6">
    <source>
        <dbReference type="Proteomes" id="UP001149954"/>
    </source>
</evidence>
<protein>
    <recommendedName>
        <fullName evidence="2">2-phospho-D-glycerate hydro-lyase</fullName>
    </recommendedName>
</protein>
<dbReference type="SUPFAM" id="SSF54826">
    <property type="entry name" value="Enolase N-terminal domain-like"/>
    <property type="match status" value="1"/>
</dbReference>
<evidence type="ECO:0000256" key="1">
    <source>
        <dbReference type="ARBA" id="ARBA00022842"/>
    </source>
</evidence>
<dbReference type="Pfam" id="PF03952">
    <property type="entry name" value="Enolase_N"/>
    <property type="match status" value="1"/>
</dbReference>
<proteinExistence type="predicted"/>
<feature type="region of interest" description="Disordered" evidence="3">
    <location>
        <begin position="1"/>
        <end position="27"/>
    </location>
</feature>
<name>A0A9W9XSK5_9EURO</name>
<dbReference type="PANTHER" id="PTHR11902:SF1">
    <property type="entry name" value="ENOLASE"/>
    <property type="match status" value="1"/>
</dbReference>
<gene>
    <name evidence="5" type="ORF">N7463_005268</name>
</gene>
<dbReference type="AlphaFoldDB" id="A0A9W9XSK5"/>
<accession>A0A9W9XSK5</accession>
<dbReference type="EMBL" id="JAPWDS010000003">
    <property type="protein sequence ID" value="KAJ5502394.1"/>
    <property type="molecule type" value="Genomic_DNA"/>
</dbReference>
<evidence type="ECO:0000313" key="5">
    <source>
        <dbReference type="EMBL" id="KAJ5502394.1"/>
    </source>
</evidence>
<keyword evidence="6" id="KW-1185">Reference proteome</keyword>
<dbReference type="SMART" id="SM01193">
    <property type="entry name" value="Enolase_N"/>
    <property type="match status" value="1"/>
</dbReference>
<dbReference type="InterPro" id="IPR029017">
    <property type="entry name" value="Enolase-like_N"/>
</dbReference>
<dbReference type="GO" id="GO:0000015">
    <property type="term" value="C:phosphopyruvate hydratase complex"/>
    <property type="evidence" value="ECO:0007669"/>
    <property type="project" value="InterPro"/>
</dbReference>
<dbReference type="InterPro" id="IPR020811">
    <property type="entry name" value="Enolase_N"/>
</dbReference>
<sequence length="99" mass="10311">MIRSIQAAQRLDSRGHPTVQVDSTTDRGNRASTINKLASYTDAGIFRAIVPSGASTGANEAIELRDGDVSAYGGQGVQKAVSNVGLVIDPALGREWAQG</sequence>
<comment type="caution">
    <text evidence="5">The sequence shown here is derived from an EMBL/GenBank/DDBJ whole genome shotgun (WGS) entry which is preliminary data.</text>
</comment>
<feature type="domain" description="Enolase N-terminal" evidence="4">
    <location>
        <begin position="2"/>
        <end position="95"/>
    </location>
</feature>